<dbReference type="InterPro" id="IPR035986">
    <property type="entry name" value="PKD_dom_sf"/>
</dbReference>
<dbReference type="Gene3D" id="2.60.40.1080">
    <property type="match status" value="1"/>
</dbReference>
<dbReference type="SUPFAM" id="SSF49299">
    <property type="entry name" value="PKD domain"/>
    <property type="match status" value="1"/>
</dbReference>
<dbReference type="InterPro" id="IPR005046">
    <property type="entry name" value="DUF285"/>
</dbReference>
<dbReference type="Gene3D" id="2.60.40.740">
    <property type="match status" value="1"/>
</dbReference>
<dbReference type="Gene3D" id="3.30.160.710">
    <property type="match status" value="1"/>
</dbReference>
<dbReference type="Proteomes" id="UP000008720">
    <property type="component" value="Chromosome"/>
</dbReference>
<gene>
    <name evidence="5" type="ordered locus">Ftrac_3627</name>
</gene>
<dbReference type="PROSITE" id="PS51450">
    <property type="entry name" value="LRR"/>
    <property type="match status" value="1"/>
</dbReference>
<proteinExistence type="predicted"/>
<dbReference type="Pfam" id="PF13573">
    <property type="entry name" value="SprB"/>
    <property type="match status" value="2"/>
</dbReference>
<dbReference type="PROSITE" id="PS50268">
    <property type="entry name" value="CADHERIN_2"/>
    <property type="match status" value="1"/>
</dbReference>
<dbReference type="SUPFAM" id="SSF49313">
    <property type="entry name" value="Cadherin-like"/>
    <property type="match status" value="1"/>
</dbReference>
<evidence type="ECO:0000256" key="2">
    <source>
        <dbReference type="ARBA" id="ARBA00022737"/>
    </source>
</evidence>
<keyword evidence="1" id="KW-0433">Leucine-rich repeat</keyword>
<keyword evidence="3" id="KW-0732">Signal</keyword>
<reference evidence="5 6" key="1">
    <citation type="journal article" date="2011" name="Stand. Genomic Sci.">
        <title>Complete genome sequence of Marivirga tractuosa type strain (H-43).</title>
        <authorList>
            <person name="Pagani I."/>
            <person name="Chertkov O."/>
            <person name="Lapidus A."/>
            <person name="Lucas S."/>
            <person name="Del Rio T.G."/>
            <person name="Tice H."/>
            <person name="Copeland A."/>
            <person name="Cheng J.F."/>
            <person name="Nolan M."/>
            <person name="Saunders E."/>
            <person name="Pitluck S."/>
            <person name="Held B."/>
            <person name="Goodwin L."/>
            <person name="Liolios K."/>
            <person name="Ovchinikova G."/>
            <person name="Ivanova N."/>
            <person name="Mavromatis K."/>
            <person name="Pati A."/>
            <person name="Chen A."/>
            <person name="Palaniappan K."/>
            <person name="Land M."/>
            <person name="Hauser L."/>
            <person name="Jeffries C.D."/>
            <person name="Detter J.C."/>
            <person name="Han C."/>
            <person name="Tapia R."/>
            <person name="Ngatchou-Djao O.D."/>
            <person name="Rohde M."/>
            <person name="Goker M."/>
            <person name="Spring S."/>
            <person name="Sikorski J."/>
            <person name="Woyke T."/>
            <person name="Bristow J."/>
            <person name="Eisen J.A."/>
            <person name="Markowitz V."/>
            <person name="Hugenholtz P."/>
            <person name="Klenk H.P."/>
            <person name="Kyrpides N.C."/>
        </authorList>
    </citation>
    <scope>NUCLEOTIDE SEQUENCE [LARGE SCALE GENOMIC DNA]</scope>
    <source>
        <strain evidence="6">ATCC 23168 / DSM 4126 / NBRC 15989 / NCIMB 1408 / VKM B-1430 / H-43</strain>
    </source>
</reference>
<keyword evidence="2" id="KW-0677">Repeat</keyword>
<accession>E4TPR0</accession>
<feature type="domain" description="Cadherin" evidence="4">
    <location>
        <begin position="1088"/>
        <end position="1184"/>
    </location>
</feature>
<dbReference type="SUPFAM" id="SSF52058">
    <property type="entry name" value="L domain-like"/>
    <property type="match status" value="2"/>
</dbReference>
<dbReference type="PANTHER" id="PTHR47566:SF1">
    <property type="entry name" value="PROTEIN NUD1"/>
    <property type="match status" value="1"/>
</dbReference>
<dbReference type="InterPro" id="IPR052574">
    <property type="entry name" value="CDIRP"/>
</dbReference>
<organism evidence="5 6">
    <name type="scientific">Marivirga tractuosa (strain ATCC 23168 / DSM 4126 / NBRC 15989 / NCIMB 1408 / VKM B-1430 / H-43)</name>
    <name type="common">Microscilla tractuosa</name>
    <name type="synonym">Flexibacter tractuosus</name>
    <dbReference type="NCBI Taxonomy" id="643867"/>
    <lineage>
        <taxon>Bacteria</taxon>
        <taxon>Pseudomonadati</taxon>
        <taxon>Bacteroidota</taxon>
        <taxon>Cytophagia</taxon>
        <taxon>Cytophagales</taxon>
        <taxon>Marivirgaceae</taxon>
        <taxon>Marivirga</taxon>
    </lineage>
</organism>
<dbReference type="Gene3D" id="2.60.40.60">
    <property type="entry name" value="Cadherins"/>
    <property type="match status" value="1"/>
</dbReference>
<evidence type="ECO:0000256" key="3">
    <source>
        <dbReference type="SAM" id="SignalP"/>
    </source>
</evidence>
<dbReference type="STRING" id="643867.Ftrac_3627"/>
<evidence type="ECO:0000259" key="4">
    <source>
        <dbReference type="PROSITE" id="PS50268"/>
    </source>
</evidence>
<dbReference type="InterPro" id="IPR025667">
    <property type="entry name" value="SprB_repeat"/>
</dbReference>
<dbReference type="InterPro" id="IPR001611">
    <property type="entry name" value="Leu-rich_rpt"/>
</dbReference>
<evidence type="ECO:0000256" key="1">
    <source>
        <dbReference type="ARBA" id="ARBA00022614"/>
    </source>
</evidence>
<dbReference type="EMBL" id="CP002349">
    <property type="protein sequence ID" value="ADR23597.1"/>
    <property type="molecule type" value="Genomic_DNA"/>
</dbReference>
<dbReference type="Gene3D" id="2.60.40.2340">
    <property type="match status" value="1"/>
</dbReference>
<dbReference type="InterPro" id="IPR032675">
    <property type="entry name" value="LRR_dom_sf"/>
</dbReference>
<protein>
    <submittedName>
        <fullName evidence="5">Lipoprotein</fullName>
    </submittedName>
</protein>
<feature type="chain" id="PRO_5003188097" evidence="3">
    <location>
        <begin position="20"/>
        <end position="1737"/>
    </location>
</feature>
<dbReference type="InterPro" id="IPR002126">
    <property type="entry name" value="Cadherin-like_dom"/>
</dbReference>
<dbReference type="InterPro" id="IPR041286">
    <property type="entry name" value="MBG_2"/>
</dbReference>
<name>E4TPR0_MARTH</name>
<dbReference type="eggNOG" id="COG4886">
    <property type="taxonomic scope" value="Bacteria"/>
</dbReference>
<dbReference type="GO" id="GO:0035591">
    <property type="term" value="F:signaling adaptor activity"/>
    <property type="evidence" value="ECO:0007669"/>
    <property type="project" value="TreeGrafter"/>
</dbReference>
<keyword evidence="5" id="KW-0449">Lipoprotein</keyword>
<dbReference type="Pfam" id="PF03382">
    <property type="entry name" value="DUF285"/>
    <property type="match status" value="2"/>
</dbReference>
<dbReference type="NCBIfam" id="TIGR02167">
    <property type="entry name" value="Liste_lipo_26"/>
    <property type="match status" value="4"/>
</dbReference>
<feature type="signal peptide" evidence="3">
    <location>
        <begin position="1"/>
        <end position="19"/>
    </location>
</feature>
<dbReference type="HOGENOM" id="CLU_239788_0_0_10"/>
<dbReference type="NCBIfam" id="TIGR04183">
    <property type="entry name" value="Por_Secre_tail"/>
    <property type="match status" value="1"/>
</dbReference>
<dbReference type="KEGG" id="mtt:Ftrac_3627"/>
<evidence type="ECO:0000313" key="6">
    <source>
        <dbReference type="Proteomes" id="UP000008720"/>
    </source>
</evidence>
<evidence type="ECO:0000313" key="5">
    <source>
        <dbReference type="EMBL" id="ADR23597.1"/>
    </source>
</evidence>
<dbReference type="PANTHER" id="PTHR47566">
    <property type="match status" value="1"/>
</dbReference>
<dbReference type="GO" id="GO:0005509">
    <property type="term" value="F:calcium ion binding"/>
    <property type="evidence" value="ECO:0007669"/>
    <property type="project" value="InterPro"/>
</dbReference>
<dbReference type="Pfam" id="PF18962">
    <property type="entry name" value="Por_Secre_tail"/>
    <property type="match status" value="1"/>
</dbReference>
<dbReference type="Pfam" id="PF18676">
    <property type="entry name" value="MBG_2"/>
    <property type="match status" value="1"/>
</dbReference>
<dbReference type="GO" id="GO:0016020">
    <property type="term" value="C:membrane"/>
    <property type="evidence" value="ECO:0007669"/>
    <property type="project" value="InterPro"/>
</dbReference>
<dbReference type="Gene3D" id="3.80.10.10">
    <property type="entry name" value="Ribonuclease Inhibitor"/>
    <property type="match status" value="2"/>
</dbReference>
<dbReference type="InterPro" id="IPR026444">
    <property type="entry name" value="Secre_tail"/>
</dbReference>
<dbReference type="InterPro" id="IPR011889">
    <property type="entry name" value="Liste_lipo_26"/>
</dbReference>
<dbReference type="InterPro" id="IPR008964">
    <property type="entry name" value="Invasin/intimin_cell_adhesion"/>
</dbReference>
<sequence length="1737" mass="186900">MKNYLLKIICFLLMNSAIAQNEFITTWETSTVNESITIPTNNNASNNYDVDWGDGTVETGISGNATHEYATVGIHTVKISGDFQYIFFNNTGDKEKIQTIEQWGNIQWTTMTKAFMGCSNLDVVATDAPDLSGVTNLSSMFQASGITADLNHWDVSTITNTHQTFAQAQNFNGNITSWDVSNVTDMSGMFAEAISFNQPIGSWDVSSVSNMLAIFKESNFNQDISNWNVSAVANMSQMFFDAREFNQPIGNWDVSMVTDMRSMFNTASDFNQDIGSWDVSKVTDMGFMFDNCLAFNQDLNDWETGMVTNMERMFSNAAQFNGDISSWDVSNVEETEFMFFQALAFNQDISSWNTGKIASMSNMFNRARSFNSDIGNWDVSLVTNMAGMFYDAEDFDRDLSNWDISLVANMSEMFDESGLSTTNYDKILTGWSAQTVQNGVAFGVSGIEYCLGADGRNTLESTHSWTITDAGENCVVNIPDTNFKDALLADININTDEDSEITYQEAEAYSGAINVINLGINDLTGIEAFVNITGLNCSINNLSSIDVSKNVFLESLRIGGNNISEINVSKNTVLTDFIISDCPISAVDISNNTLLTTFTATNNQLSSINLSNNTELLVLSLSNNSLSSIDLSSNTKLSNLRLEFNELSSLDLSTNTMITQLRVANNPLTALEVSALPNLTILYADNTEIEELDVSANSSLHTISLINGSLTSLNVANGNNTNFVGFTVRFHPDLSCITVDDFAFSESNWSDPNNSANFSTDCNVVNIPDANFKNELLDNTEINSNEDAFIQVTEANDFTGHINVTTRGIDDMTGLEAFINITNLSCSNNQLENLDVSNNTKLTTLTSTNNEFTSLDVSNLSELEILFIGSNNLSAIDVSQNPELRLLEVQDNPISVLDVSANPALTRVRAYNTSITSLDLTANTNLNDIRLEDNNLESLNIQNGNNSALSTFNITNNPNLTCVTVDDVAYAEANFSEIDETANFSTNCANLNNDITAFSFAEQAGAATIGTGTIDIEVVLGTDLSALTPSFTVSSGATADPASGITQDFSSAFIYTVSAENPTAIQEWTINVTEENVAPTDITLDNNSIDENNAVQDVIGEFSSTDANAISAHTYSLVAGEGDTDNASFDIAGNQLRANEVFDFETKTTYSIRLQTDDGNGGTFEKTFTISINNLEDAIQTITFEEVPNATYGDAAFELTASTTSGLPVSFTSSNDNVATISGATVTIVGAGTTEITASQSGNEDYAKAETAMQILTVEKAEQTITFSLTETVSYGSEAIVLSAVASSDLAVGFTSSDESVAIISEGNLNIVGVGTVEIAAIQAGNRNYLAAEQTRELSVSPAKLTVTADDKSIIYGNEFPEFTYSISGFENGEDESVLETAPIAATDATNLSNAGEYAITVSGGEAANYSFDYISAVLTIEKSDQEITLESISDKDVEAADFEVVASTTSDLELVYRILSGPATINGNLVALTGEVGTVGIEVSQAGDANYNSAVASTTFDVLEDPCQGFESNATVLQNVSCNGDANGSFEVSLNNGTAPFTFSIGNESQDNGLFENMSAGSYEITVIDANGCTATTSIDITEPDAIELTAEITDSNSIFGNGSIALTVTGGTGTYTYDWSNGETTANLSDLEIGEYSVTVTDEAGCSITESFTVGGVTANIEAFEINIYPNPVFNEVEVVHGEKVNQITLIDAQGKIIRAQKTEGKQTLLDMKALPAGMYFIRLDNGQMNRIIKQ</sequence>
<dbReference type="RefSeq" id="WP_013455739.1">
    <property type="nucleotide sequence ID" value="NC_014759.1"/>
</dbReference>
<dbReference type="SUPFAM" id="SSF49373">
    <property type="entry name" value="Invasin/intimin cell-adhesion fragments"/>
    <property type="match status" value="1"/>
</dbReference>
<dbReference type="InterPro" id="IPR015919">
    <property type="entry name" value="Cadherin-like_sf"/>
</dbReference>
<dbReference type="GO" id="GO:0007156">
    <property type="term" value="P:homophilic cell adhesion via plasma membrane adhesion molecules"/>
    <property type="evidence" value="ECO:0007669"/>
    <property type="project" value="InterPro"/>
</dbReference>
<keyword evidence="6" id="KW-1185">Reference proteome</keyword>